<dbReference type="eggNOG" id="KOG3664">
    <property type="taxonomic scope" value="Eukaryota"/>
</dbReference>
<feature type="transmembrane region" description="Helical" evidence="8">
    <location>
        <begin position="825"/>
        <end position="846"/>
    </location>
</feature>
<proteinExistence type="inferred from homology"/>
<keyword evidence="11" id="KW-1185">Reference proteome</keyword>
<evidence type="ECO:0000256" key="7">
    <source>
        <dbReference type="SAM" id="MobiDB-lite"/>
    </source>
</evidence>
<dbReference type="GO" id="GO:0016020">
    <property type="term" value="C:membrane"/>
    <property type="evidence" value="ECO:0000318"/>
    <property type="project" value="GO_Central"/>
</dbReference>
<dbReference type="InParanoid" id="A9UYA9"/>
<protein>
    <submittedName>
        <fullName evidence="10">Dispatched-like protein</fullName>
    </submittedName>
</protein>
<dbReference type="InterPro" id="IPR000731">
    <property type="entry name" value="SSD"/>
</dbReference>
<dbReference type="SUPFAM" id="SSF82866">
    <property type="entry name" value="Multidrug efflux transporter AcrB transmembrane domain"/>
    <property type="match status" value="2"/>
</dbReference>
<dbReference type="Proteomes" id="UP000001357">
    <property type="component" value="Unassembled WGS sequence"/>
</dbReference>
<keyword evidence="4 8" id="KW-0472">Membrane</keyword>
<comment type="subcellular location">
    <subcellularLocation>
        <location evidence="1">Membrane</location>
        <topology evidence="1">Multi-pass membrane protein</topology>
    </subcellularLocation>
</comment>
<feature type="transmembrane region" description="Helical" evidence="8">
    <location>
        <begin position="365"/>
        <end position="386"/>
    </location>
</feature>
<keyword evidence="5" id="KW-0325">Glycoprotein</keyword>
<sequence>MPSEQTGHGRSLKARVLDTVCELVVMRPIAVAGSVMSLAFLLTISTLLLCADHPSICVLLMEPNPCNCVHVAVGFVAYPFEIDTTGTTFVPKSSEVYRVAETFLITEEKTRFNPYRNVEDLEGITVAQQTIEEYLLTMIVVGKGGANILTTEGISLIKSTVDRIRALQPDADVAGYSDVCLRGQNTGECAPLSSLLKYFYATEYPDCPGVFNPDGKNSDLAMPVEDVLRKLIDPSQGYTFCTEAVAPACNQTCMTPNQDDIASYLGNNFGYANTTTLAGEPNLESDVTRLIMKFGMPLAGYNNSDDRFDDQQKIIEVAIVIVGIYVIFHTQSLFLGLLGMLHILISFPVAYLFGQAAMDFGGMGILNLMALFIILGIGADDIFIVVDGWKQSQHEVSMPHGMARITCQADEFSDLNTEWLKKRMRWAYARAAQAMLITSLTTGAAFVMNLTSTVPAIQIFGGFTAFMVLFNYLLVISFYPAIVIIYQRHAQYWVSPLSFCVKSGHMHAGFEKSDDDLPQAQNPVVPAGASNPDNDRDVSGFRGIERFFYKTYAPFIYKQRFFITAGFVLFFIITIIFAAQLEASETPAQWLPKNNHLQQTLDILDNNFGVDEDPPQVAVFYGVNKVSTKSTNPYNPNDVGKLSFYDAFDPSSPAAQEQFIELCELYRAQSFVFNKEVICPMEEFRDFQLGNGEPFPVPQADFAELLGNFTQYYEFINGPAPDYSGFLESSIQDAETRETRRQNVIELFQLIRFDIESNTPVVRSMAIAVTTTLSASSSGKTVQKVYDAVAAITDEQNDLAENQAFGFRAYHTSDQYLDMVLEQTLLSAAVTGIGASLALAFVIIVLTTHDLVLSVMAIVAIGGVVTTLIAFIVWLGWSLTVIESICLTILVGLSVDYVIHLGVAYQESKASTRFGRMRDALVVMGISVFSASVTTLLAAIVLTATTIIFFFKFGLFIMLTILASTLWSFGFMMSWLSIMGRTDHHNDLKYLWRKLLGLCGRAPPDTPPVSSPKASVGPSAASEHEMESVTSTVSV</sequence>
<dbReference type="AlphaFoldDB" id="A9UYA9"/>
<dbReference type="RefSeq" id="XP_001745250.1">
    <property type="nucleotide sequence ID" value="XM_001745198.1"/>
</dbReference>
<dbReference type="OMA" id="CEAPERT"/>
<name>A9UYA9_MONBE</name>
<feature type="transmembrane region" description="Helical" evidence="8">
    <location>
        <begin position="459"/>
        <end position="486"/>
    </location>
</feature>
<evidence type="ECO:0000313" key="10">
    <source>
        <dbReference type="EMBL" id="EDQ89828.1"/>
    </source>
</evidence>
<comment type="similarity">
    <text evidence="6">Belongs to the dispatched family.</text>
</comment>
<dbReference type="PANTHER" id="PTHR45951">
    <property type="entry name" value="PROTEIN DISPATCHED-RELATED"/>
    <property type="match status" value="1"/>
</dbReference>
<evidence type="ECO:0000256" key="3">
    <source>
        <dbReference type="ARBA" id="ARBA00022989"/>
    </source>
</evidence>
<dbReference type="Pfam" id="PF03176">
    <property type="entry name" value="MMPL"/>
    <property type="match status" value="1"/>
</dbReference>
<feature type="transmembrane region" description="Helical" evidence="8">
    <location>
        <begin position="881"/>
        <end position="899"/>
    </location>
</feature>
<feature type="region of interest" description="Disordered" evidence="7">
    <location>
        <begin position="1004"/>
        <end position="1035"/>
    </location>
</feature>
<accession>A9UYA9</accession>
<dbReference type="FunCoup" id="A9UYA9">
    <property type="interactions" value="53"/>
</dbReference>
<dbReference type="Pfam" id="PF02460">
    <property type="entry name" value="Patched"/>
    <property type="match status" value="1"/>
</dbReference>
<evidence type="ECO:0000256" key="4">
    <source>
        <dbReference type="ARBA" id="ARBA00023136"/>
    </source>
</evidence>
<dbReference type="InterPro" id="IPR052081">
    <property type="entry name" value="Dispatched_Hh_regulator"/>
</dbReference>
<evidence type="ECO:0000313" key="11">
    <source>
        <dbReference type="Proteomes" id="UP000001357"/>
    </source>
</evidence>
<reference evidence="10 11" key="1">
    <citation type="journal article" date="2008" name="Nature">
        <title>The genome of the choanoflagellate Monosiga brevicollis and the origin of metazoans.</title>
        <authorList>
            <consortium name="JGI Sequencing"/>
            <person name="King N."/>
            <person name="Westbrook M.J."/>
            <person name="Young S.L."/>
            <person name="Kuo A."/>
            <person name="Abedin M."/>
            <person name="Chapman J."/>
            <person name="Fairclough S."/>
            <person name="Hellsten U."/>
            <person name="Isogai Y."/>
            <person name="Letunic I."/>
            <person name="Marr M."/>
            <person name="Pincus D."/>
            <person name="Putnam N."/>
            <person name="Rokas A."/>
            <person name="Wright K.J."/>
            <person name="Zuzow R."/>
            <person name="Dirks W."/>
            <person name="Good M."/>
            <person name="Goodstein D."/>
            <person name="Lemons D."/>
            <person name="Li W."/>
            <person name="Lyons J.B."/>
            <person name="Morris A."/>
            <person name="Nichols S."/>
            <person name="Richter D.J."/>
            <person name="Salamov A."/>
            <person name="Bork P."/>
            <person name="Lim W.A."/>
            <person name="Manning G."/>
            <person name="Miller W.T."/>
            <person name="McGinnis W."/>
            <person name="Shapiro H."/>
            <person name="Tjian R."/>
            <person name="Grigoriev I.V."/>
            <person name="Rokhsar D."/>
        </authorList>
    </citation>
    <scope>NUCLEOTIDE SEQUENCE [LARGE SCALE GENOMIC DNA]</scope>
    <source>
        <strain evidence="11">MX1 / ATCC 50154</strain>
    </source>
</reference>
<feature type="transmembrane region" description="Helical" evidence="8">
    <location>
        <begin position="853"/>
        <end position="875"/>
    </location>
</feature>
<feature type="transmembrane region" description="Helical" evidence="8">
    <location>
        <begin position="317"/>
        <end position="345"/>
    </location>
</feature>
<evidence type="ECO:0000256" key="2">
    <source>
        <dbReference type="ARBA" id="ARBA00022692"/>
    </source>
</evidence>
<dbReference type="GeneID" id="5890596"/>
<dbReference type="Gene3D" id="1.20.1640.10">
    <property type="entry name" value="Multidrug efflux transporter AcrB transmembrane domain"/>
    <property type="match status" value="2"/>
</dbReference>
<dbReference type="KEGG" id="mbr:MONBRDRAFT_36866"/>
<gene>
    <name evidence="10" type="primary">Dispatched-like</name>
    <name evidence="10" type="ORF">MONBRDRAFT_36866</name>
</gene>
<feature type="transmembrane region" description="Helical" evidence="8">
    <location>
        <begin position="427"/>
        <end position="447"/>
    </location>
</feature>
<evidence type="ECO:0000256" key="6">
    <source>
        <dbReference type="ARBA" id="ARBA00038046"/>
    </source>
</evidence>
<evidence type="ECO:0000256" key="8">
    <source>
        <dbReference type="SAM" id="Phobius"/>
    </source>
</evidence>
<dbReference type="PANTHER" id="PTHR45951:SF7">
    <property type="entry name" value="SSD DOMAIN-CONTAINING PROTEIN"/>
    <property type="match status" value="1"/>
</dbReference>
<dbReference type="InterPro" id="IPR003392">
    <property type="entry name" value="PTHD_SSD"/>
</dbReference>
<keyword evidence="3 8" id="KW-1133">Transmembrane helix</keyword>
<evidence type="ECO:0000259" key="9">
    <source>
        <dbReference type="PROSITE" id="PS50156"/>
    </source>
</evidence>
<dbReference type="InterPro" id="IPR004869">
    <property type="entry name" value="MMPL_dom"/>
</dbReference>
<feature type="transmembrane region" description="Helical" evidence="8">
    <location>
        <begin position="561"/>
        <end position="579"/>
    </location>
</feature>
<dbReference type="EMBL" id="CH991549">
    <property type="protein sequence ID" value="EDQ89828.1"/>
    <property type="molecule type" value="Genomic_DNA"/>
</dbReference>
<organism evidence="10 11">
    <name type="scientific">Monosiga brevicollis</name>
    <name type="common">Choanoflagellate</name>
    <dbReference type="NCBI Taxonomy" id="81824"/>
    <lineage>
        <taxon>Eukaryota</taxon>
        <taxon>Choanoflagellata</taxon>
        <taxon>Craspedida</taxon>
        <taxon>Salpingoecidae</taxon>
        <taxon>Monosiga</taxon>
    </lineage>
</organism>
<evidence type="ECO:0000256" key="5">
    <source>
        <dbReference type="ARBA" id="ARBA00023180"/>
    </source>
</evidence>
<feature type="domain" description="SSD" evidence="9">
    <location>
        <begin position="319"/>
        <end position="485"/>
    </location>
</feature>
<dbReference type="PROSITE" id="PS50156">
    <property type="entry name" value="SSD"/>
    <property type="match status" value="1"/>
</dbReference>
<feature type="transmembrane region" description="Helical" evidence="8">
    <location>
        <begin position="920"/>
        <end position="949"/>
    </location>
</feature>
<feature type="transmembrane region" description="Helical" evidence="8">
    <location>
        <begin position="955"/>
        <end position="976"/>
    </location>
</feature>
<feature type="transmembrane region" description="Helical" evidence="8">
    <location>
        <begin position="29"/>
        <end position="51"/>
    </location>
</feature>
<evidence type="ECO:0000256" key="1">
    <source>
        <dbReference type="ARBA" id="ARBA00004141"/>
    </source>
</evidence>
<keyword evidence="2 8" id="KW-0812">Transmembrane</keyword>